<dbReference type="Proteomes" id="UP001162483">
    <property type="component" value="Unassembled WGS sequence"/>
</dbReference>
<name>A0ABN9HF92_9NEOB</name>
<evidence type="ECO:0000313" key="3">
    <source>
        <dbReference type="Proteomes" id="UP001162483"/>
    </source>
</evidence>
<organism evidence="2 3">
    <name type="scientific">Staurois parvus</name>
    <dbReference type="NCBI Taxonomy" id="386267"/>
    <lineage>
        <taxon>Eukaryota</taxon>
        <taxon>Metazoa</taxon>
        <taxon>Chordata</taxon>
        <taxon>Craniata</taxon>
        <taxon>Vertebrata</taxon>
        <taxon>Euteleostomi</taxon>
        <taxon>Amphibia</taxon>
        <taxon>Batrachia</taxon>
        <taxon>Anura</taxon>
        <taxon>Neobatrachia</taxon>
        <taxon>Ranoidea</taxon>
        <taxon>Ranidae</taxon>
        <taxon>Staurois</taxon>
    </lineage>
</organism>
<evidence type="ECO:0000256" key="1">
    <source>
        <dbReference type="SAM" id="MobiDB-lite"/>
    </source>
</evidence>
<gene>
    <name evidence="2" type="ORF">SPARVUS_LOCUS15700814</name>
</gene>
<protein>
    <submittedName>
        <fullName evidence="2">Uncharacterized protein</fullName>
    </submittedName>
</protein>
<sequence>MSGRGVNRRSKGSWGKAAGQAPPGRCSGGGQHPGHHQTRQSDVCGPQRGSQAHLRPHQYEETVRGVLKGLPGENASSAHGRHPTPSTPRGRPSPPWMSSMLSNAGNALSYGFGGI</sequence>
<feature type="region of interest" description="Disordered" evidence="1">
    <location>
        <begin position="1"/>
        <end position="115"/>
    </location>
</feature>
<keyword evidence="3" id="KW-1185">Reference proteome</keyword>
<feature type="compositionally biased region" description="Basic residues" evidence="1">
    <location>
        <begin position="1"/>
        <end position="11"/>
    </location>
</feature>
<comment type="caution">
    <text evidence="2">The sequence shown here is derived from an EMBL/GenBank/DDBJ whole genome shotgun (WGS) entry which is preliminary data.</text>
</comment>
<accession>A0ABN9HF92</accession>
<proteinExistence type="predicted"/>
<reference evidence="2" key="1">
    <citation type="submission" date="2023-05" db="EMBL/GenBank/DDBJ databases">
        <authorList>
            <person name="Stuckert A."/>
        </authorList>
    </citation>
    <scope>NUCLEOTIDE SEQUENCE</scope>
</reference>
<evidence type="ECO:0000313" key="2">
    <source>
        <dbReference type="EMBL" id="CAI9618586.1"/>
    </source>
</evidence>
<dbReference type="EMBL" id="CATNWA010020481">
    <property type="protein sequence ID" value="CAI9618586.1"/>
    <property type="molecule type" value="Genomic_DNA"/>
</dbReference>